<dbReference type="SUPFAM" id="SSF47384">
    <property type="entry name" value="Homodimeric domain of signal transducing histidine kinase"/>
    <property type="match status" value="1"/>
</dbReference>
<dbReference type="Pfam" id="PF00512">
    <property type="entry name" value="HisKA"/>
    <property type="match status" value="1"/>
</dbReference>
<dbReference type="Pfam" id="PF02518">
    <property type="entry name" value="HATPase_c"/>
    <property type="match status" value="1"/>
</dbReference>
<evidence type="ECO:0000313" key="8">
    <source>
        <dbReference type="Proteomes" id="UP000318307"/>
    </source>
</evidence>
<evidence type="ECO:0000256" key="2">
    <source>
        <dbReference type="ARBA" id="ARBA00012438"/>
    </source>
</evidence>
<dbReference type="SUPFAM" id="SSF52172">
    <property type="entry name" value="CheY-like"/>
    <property type="match status" value="1"/>
</dbReference>
<dbReference type="AlphaFoldDB" id="A0A562RYM3"/>
<accession>A0A562RYM3</accession>
<evidence type="ECO:0000256" key="4">
    <source>
        <dbReference type="PROSITE-ProRule" id="PRU00169"/>
    </source>
</evidence>
<dbReference type="SUPFAM" id="SSF55874">
    <property type="entry name" value="ATPase domain of HSP90 chaperone/DNA topoisomerase II/histidine kinase"/>
    <property type="match status" value="1"/>
</dbReference>
<dbReference type="EC" id="2.7.13.3" evidence="2"/>
<dbReference type="PROSITE" id="PS50109">
    <property type="entry name" value="HIS_KIN"/>
    <property type="match status" value="1"/>
</dbReference>
<dbReference type="PROSITE" id="PS50110">
    <property type="entry name" value="RESPONSE_REGULATORY"/>
    <property type="match status" value="1"/>
</dbReference>
<comment type="catalytic activity">
    <reaction evidence="1">
        <text>ATP + protein L-histidine = ADP + protein N-phospho-L-histidine.</text>
        <dbReference type="EC" id="2.7.13.3"/>
    </reaction>
</comment>
<dbReference type="Gene3D" id="3.30.565.10">
    <property type="entry name" value="Histidine kinase-like ATPase, C-terminal domain"/>
    <property type="match status" value="1"/>
</dbReference>
<dbReference type="PANTHER" id="PTHR43547">
    <property type="entry name" value="TWO-COMPONENT HISTIDINE KINASE"/>
    <property type="match status" value="1"/>
</dbReference>
<dbReference type="Gene3D" id="1.10.287.130">
    <property type="match status" value="1"/>
</dbReference>
<evidence type="ECO:0000313" key="7">
    <source>
        <dbReference type="EMBL" id="TWI74209.1"/>
    </source>
</evidence>
<sequence length="406" mass="45158">MRVLIAEDDSVSRTVLEAILKKNNYSVLVTENGVEAFEALCQPDAPAIAILDWMMPRMTGLEVVQQIRLEYRERSPYIIMLTSRKDAQSLVQALGSGADDYLAKPYGPEELLARIRVGERMVQMQNALADHAREMEALAEARAKQLIHADRMATLGVLSASMAHEINNPVTFISGNTQTLQRAWTILTENLKNRKALPQDDPQISFILEETPAMLEGILKGVNRITQIVKGLKLYAHKGAGEKTICFIQDILKNALEFCQNIIQPHMEIHVDVPEDLPEVFVHPQQIEQVFINLITNAVHAMGKSHSGEIRIMASIRENRMRIEIKDKGPGIPADVLPKIFQPFFTTKKAGDGTGLGLAIIKDILEEHGGDLHAANAVEGGAVFTFHLPLNQPYVQTGPLHLRRKP</sequence>
<evidence type="ECO:0000259" key="5">
    <source>
        <dbReference type="PROSITE" id="PS50109"/>
    </source>
</evidence>
<comment type="caution">
    <text evidence="7">The sequence shown here is derived from an EMBL/GenBank/DDBJ whole genome shotgun (WGS) entry which is preliminary data.</text>
</comment>
<dbReference type="Gene3D" id="3.40.50.2300">
    <property type="match status" value="1"/>
</dbReference>
<dbReference type="CDD" id="cd00082">
    <property type="entry name" value="HisKA"/>
    <property type="match status" value="1"/>
</dbReference>
<dbReference type="EMBL" id="VLLC01000006">
    <property type="protein sequence ID" value="TWI74209.1"/>
    <property type="molecule type" value="Genomic_DNA"/>
</dbReference>
<dbReference type="InterPro" id="IPR004358">
    <property type="entry name" value="Sig_transdc_His_kin-like_C"/>
</dbReference>
<dbReference type="InterPro" id="IPR003661">
    <property type="entry name" value="HisK_dim/P_dom"/>
</dbReference>
<organism evidence="7 8">
    <name type="scientific">Desulfobotulus alkaliphilus</name>
    <dbReference type="NCBI Taxonomy" id="622671"/>
    <lineage>
        <taxon>Bacteria</taxon>
        <taxon>Pseudomonadati</taxon>
        <taxon>Thermodesulfobacteriota</taxon>
        <taxon>Desulfobacteria</taxon>
        <taxon>Desulfobacterales</taxon>
        <taxon>Desulfobacteraceae</taxon>
        <taxon>Desulfobotulus</taxon>
    </lineage>
</organism>
<dbReference type="Pfam" id="PF00072">
    <property type="entry name" value="Response_reg"/>
    <property type="match status" value="1"/>
</dbReference>
<dbReference type="InterPro" id="IPR036097">
    <property type="entry name" value="HisK_dim/P_sf"/>
</dbReference>
<dbReference type="SMART" id="SM00387">
    <property type="entry name" value="HATPase_c"/>
    <property type="match status" value="1"/>
</dbReference>
<proteinExistence type="predicted"/>
<dbReference type="InterPro" id="IPR011006">
    <property type="entry name" value="CheY-like_superfamily"/>
</dbReference>
<dbReference type="InterPro" id="IPR003594">
    <property type="entry name" value="HATPase_dom"/>
</dbReference>
<reference evidence="7 8" key="1">
    <citation type="submission" date="2019-07" db="EMBL/GenBank/DDBJ databases">
        <title>Genome sequencing of 100 strains of the haloalkaliphilic chemolithoautotrophic sulfur-oxidizing bacterium Thioalkalivibrio.</title>
        <authorList>
            <person name="Muyzer G."/>
        </authorList>
    </citation>
    <scope>NUCLEOTIDE SEQUENCE [LARGE SCALE GENOMIC DNA]</scope>
    <source>
        <strain evidence="7 8">ASO4-4</strain>
    </source>
</reference>
<dbReference type="SMART" id="SM00388">
    <property type="entry name" value="HisKA"/>
    <property type="match status" value="1"/>
</dbReference>
<dbReference type="InterPro" id="IPR001789">
    <property type="entry name" value="Sig_transdc_resp-reg_receiver"/>
</dbReference>
<evidence type="ECO:0000259" key="6">
    <source>
        <dbReference type="PROSITE" id="PS50110"/>
    </source>
</evidence>
<dbReference type="Proteomes" id="UP000318307">
    <property type="component" value="Unassembled WGS sequence"/>
</dbReference>
<gene>
    <name evidence="7" type="ORF">LZ24_01149</name>
</gene>
<keyword evidence="8" id="KW-1185">Reference proteome</keyword>
<dbReference type="CDD" id="cd17574">
    <property type="entry name" value="REC_OmpR"/>
    <property type="match status" value="1"/>
</dbReference>
<dbReference type="PRINTS" id="PR00344">
    <property type="entry name" value="BCTRLSENSOR"/>
</dbReference>
<evidence type="ECO:0000256" key="3">
    <source>
        <dbReference type="ARBA" id="ARBA00022553"/>
    </source>
</evidence>
<dbReference type="SMART" id="SM00448">
    <property type="entry name" value="REC"/>
    <property type="match status" value="1"/>
</dbReference>
<dbReference type="GO" id="GO:0000155">
    <property type="term" value="F:phosphorelay sensor kinase activity"/>
    <property type="evidence" value="ECO:0007669"/>
    <property type="project" value="InterPro"/>
</dbReference>
<feature type="domain" description="Histidine kinase" evidence="5">
    <location>
        <begin position="161"/>
        <end position="392"/>
    </location>
</feature>
<protein>
    <recommendedName>
        <fullName evidence="2">histidine kinase</fullName>
        <ecNumber evidence="2">2.7.13.3</ecNumber>
    </recommendedName>
</protein>
<dbReference type="InterPro" id="IPR005467">
    <property type="entry name" value="His_kinase_dom"/>
</dbReference>
<name>A0A562RYM3_9BACT</name>
<feature type="modified residue" description="4-aspartylphosphate" evidence="4">
    <location>
        <position position="52"/>
    </location>
</feature>
<dbReference type="PANTHER" id="PTHR43547:SF2">
    <property type="entry name" value="HYBRID SIGNAL TRANSDUCTION HISTIDINE KINASE C"/>
    <property type="match status" value="1"/>
</dbReference>
<evidence type="ECO:0000256" key="1">
    <source>
        <dbReference type="ARBA" id="ARBA00000085"/>
    </source>
</evidence>
<keyword evidence="3 4" id="KW-0597">Phosphoprotein</keyword>
<dbReference type="InterPro" id="IPR036890">
    <property type="entry name" value="HATPase_C_sf"/>
</dbReference>
<feature type="domain" description="Response regulatory" evidence="6">
    <location>
        <begin position="2"/>
        <end position="119"/>
    </location>
</feature>